<feature type="region of interest" description="Disordered" evidence="1">
    <location>
        <begin position="726"/>
        <end position="745"/>
    </location>
</feature>
<feature type="domain" description="GBF-interacting protein 1 N-terminal" evidence="2">
    <location>
        <begin position="11"/>
        <end position="56"/>
    </location>
</feature>
<feature type="compositionally biased region" description="Low complexity" evidence="1">
    <location>
        <begin position="179"/>
        <end position="194"/>
    </location>
</feature>
<feature type="compositionally biased region" description="Polar residues" evidence="1">
    <location>
        <begin position="322"/>
        <end position="333"/>
    </location>
</feature>
<evidence type="ECO:0000313" key="4">
    <source>
        <dbReference type="Proteomes" id="UP000657918"/>
    </source>
</evidence>
<evidence type="ECO:0000259" key="2">
    <source>
        <dbReference type="Pfam" id="PF06972"/>
    </source>
</evidence>
<name>A0A835JQ90_9ROSI</name>
<feature type="region of interest" description="Disordered" evidence="1">
    <location>
        <begin position="252"/>
        <end position="333"/>
    </location>
</feature>
<dbReference type="EMBL" id="JADGMS010000011">
    <property type="protein sequence ID" value="KAF9672554.1"/>
    <property type="molecule type" value="Genomic_DNA"/>
</dbReference>
<dbReference type="PANTHER" id="PTHR46775:SF2">
    <property type="entry name" value="GBF-INTERACTING PROTEIN 1-LIKE"/>
    <property type="match status" value="1"/>
</dbReference>
<evidence type="ECO:0000256" key="1">
    <source>
        <dbReference type="SAM" id="MobiDB-lite"/>
    </source>
</evidence>
<accession>A0A835JQ90</accession>
<feature type="compositionally biased region" description="Polar residues" evidence="1">
    <location>
        <begin position="370"/>
        <end position="383"/>
    </location>
</feature>
<comment type="caution">
    <text evidence="3">The sequence shown here is derived from an EMBL/GenBank/DDBJ whole genome shotgun (WGS) entry which is preliminary data.</text>
</comment>
<sequence length="841" mass="90359">MSISGGDSVTIPDNVKKTIQSIREITGKQHSDEDVYSVLQDCSMDPDDTAQKLLYLGCDWLRRIGGKERVLALIHFMKSRGNVIGERGLKEEELGVVEETILARISIPVEEIVIFGCEMYTNPKTTKNLDMFSFSLDAVGGRNVATRRENGVVRMKDRRASKSSHFVQKNNNTAVNPGTNDLTTTSCDSSTLSNRSSIPRRGPQMPAAASGGGSSALCVKTDVFLPPAACPPAPLKVSVMLSKEQNSTTFFNGLPASNTPASVSGSISSSSDPISAPSMTRNPGAVCRIKRKEGSQQKAAEQNNIQGNKKNSLSKSKAVGKNQLSESLQPSTLSSYNDSLVVRSSANDSHSSDELTESLKTDLSEDAQAKVSSQSPPEPSITNGHVKFPNHFKVPETLKYGLTFGSFESNSGPGKEYINGCLTFGSFDSNSGSETKSSHSIDGDINSTLVELAHSTDENARPDRKIFMLKHLWDDKIGGFPGAFLIVFCWIVKLEAFQGLGGASQLMCNDSGLSPMQVDHSYQPEPPQLVLEKVLISEDNVAPSADSKVVQSEQDEMLLPECHQSPTIQIAPNYGFGIMPPLQAAHPVPFVGHETQASDVSQLSGFASENSMSTSTSSLSQSMQQSVAASLHPLLFRPPYPPNYLQYGHYFNPYYLPSMHQFLSHNGLPQLPLTDNAFLAPAPAAAGVKFPVPPPQFKPGTTARNPTPVAPPALYGSYGSSPMGFNPGPAVSSGSSVGNDDQSASQLKERNIYSTGSLSTVSSWIPPPGQYLSSSQLSSLYHLHPQGQHLTFSPPQGGHSTFPGIYPPVQTMAAPSTVNQLTQQPQAMPATDEPINWNSNY</sequence>
<gene>
    <name evidence="3" type="ORF">SADUNF_Sadunf11G0054300</name>
</gene>
<dbReference type="InterPro" id="IPR009060">
    <property type="entry name" value="UBA-like_sf"/>
</dbReference>
<feature type="compositionally biased region" description="Low complexity" evidence="1">
    <location>
        <begin position="260"/>
        <end position="278"/>
    </location>
</feature>
<dbReference type="OrthoDB" id="753279at2759"/>
<organism evidence="3 4">
    <name type="scientific">Salix dunnii</name>
    <dbReference type="NCBI Taxonomy" id="1413687"/>
    <lineage>
        <taxon>Eukaryota</taxon>
        <taxon>Viridiplantae</taxon>
        <taxon>Streptophyta</taxon>
        <taxon>Embryophyta</taxon>
        <taxon>Tracheophyta</taxon>
        <taxon>Spermatophyta</taxon>
        <taxon>Magnoliopsida</taxon>
        <taxon>eudicotyledons</taxon>
        <taxon>Gunneridae</taxon>
        <taxon>Pentapetalae</taxon>
        <taxon>rosids</taxon>
        <taxon>fabids</taxon>
        <taxon>Malpighiales</taxon>
        <taxon>Salicaceae</taxon>
        <taxon>Saliceae</taxon>
        <taxon>Salix</taxon>
    </lineage>
</organism>
<dbReference type="Pfam" id="PF06972">
    <property type="entry name" value="GIP1_N"/>
    <property type="match status" value="1"/>
</dbReference>
<protein>
    <recommendedName>
        <fullName evidence="2">GBF-interacting protein 1 N-terminal domain-containing protein</fullName>
    </recommendedName>
</protein>
<dbReference type="Proteomes" id="UP000657918">
    <property type="component" value="Chromosome 11"/>
</dbReference>
<dbReference type="GO" id="GO:0051082">
    <property type="term" value="F:unfolded protein binding"/>
    <property type="evidence" value="ECO:0007669"/>
    <property type="project" value="TreeGrafter"/>
</dbReference>
<dbReference type="PANTHER" id="PTHR46775">
    <property type="entry name" value="FLOCCULATION PROTEIN (DUF1296)"/>
    <property type="match status" value="1"/>
</dbReference>
<dbReference type="AlphaFoldDB" id="A0A835JQ90"/>
<evidence type="ECO:0000313" key="3">
    <source>
        <dbReference type="EMBL" id="KAF9672554.1"/>
    </source>
</evidence>
<dbReference type="InterPro" id="IPR009719">
    <property type="entry name" value="GIP1_N"/>
</dbReference>
<dbReference type="InterPro" id="IPR044277">
    <property type="entry name" value="GIP1"/>
</dbReference>
<feature type="compositionally biased region" description="Polar residues" evidence="1">
    <location>
        <begin position="169"/>
        <end position="178"/>
    </location>
</feature>
<feature type="region of interest" description="Disordered" evidence="1">
    <location>
        <begin position="169"/>
        <end position="212"/>
    </location>
</feature>
<reference evidence="3 4" key="1">
    <citation type="submission" date="2020-10" db="EMBL/GenBank/DDBJ databases">
        <title>Plant Genome Project.</title>
        <authorList>
            <person name="Zhang R.-G."/>
        </authorList>
    </citation>
    <scope>NUCLEOTIDE SEQUENCE [LARGE SCALE GENOMIC DNA]</scope>
    <source>
        <strain evidence="3">FAFU-HL-1</strain>
        <tissue evidence="3">Leaf</tissue>
    </source>
</reference>
<feature type="compositionally biased region" description="Polar residues" evidence="1">
    <location>
        <begin position="296"/>
        <end position="315"/>
    </location>
</feature>
<proteinExistence type="predicted"/>
<dbReference type="GO" id="GO:0005634">
    <property type="term" value="C:nucleus"/>
    <property type="evidence" value="ECO:0007669"/>
    <property type="project" value="TreeGrafter"/>
</dbReference>
<dbReference type="SUPFAM" id="SSF46934">
    <property type="entry name" value="UBA-like"/>
    <property type="match status" value="1"/>
</dbReference>
<keyword evidence="4" id="KW-1185">Reference proteome</keyword>
<feature type="region of interest" description="Disordered" evidence="1">
    <location>
        <begin position="364"/>
        <end position="386"/>
    </location>
</feature>